<dbReference type="InterPro" id="IPR014284">
    <property type="entry name" value="RNA_pol_sigma-70_dom"/>
</dbReference>
<keyword evidence="4" id="KW-0804">Transcription</keyword>
<dbReference type="Proteomes" id="UP000255177">
    <property type="component" value="Unassembled WGS sequence"/>
</dbReference>
<reference evidence="8" key="1">
    <citation type="submission" date="2018-07" db="EMBL/GenBank/DDBJ databases">
        <authorList>
            <person name="Blom J."/>
        </authorList>
    </citation>
    <scope>NUCLEOTIDE SEQUENCE [LARGE SCALE GENOMIC DNA]</scope>
    <source>
        <strain evidence="8">CCOS 864</strain>
    </source>
</reference>
<dbReference type="Gene3D" id="1.10.10.10">
    <property type="entry name" value="Winged helix-like DNA-binding domain superfamily/Winged helix DNA-binding domain"/>
    <property type="match status" value="1"/>
</dbReference>
<dbReference type="InterPro" id="IPR007627">
    <property type="entry name" value="RNA_pol_sigma70_r2"/>
</dbReference>
<dbReference type="NCBIfam" id="NF009180">
    <property type="entry name" value="PRK12528.1"/>
    <property type="match status" value="1"/>
</dbReference>
<dbReference type="InterPro" id="IPR013324">
    <property type="entry name" value="RNA_pol_sigma_r3/r4-like"/>
</dbReference>
<dbReference type="InterPro" id="IPR013249">
    <property type="entry name" value="RNA_pol_sigma70_r4_t2"/>
</dbReference>
<feature type="domain" description="RNA polymerase sigma-70 region 2" evidence="5">
    <location>
        <begin position="18"/>
        <end position="83"/>
    </location>
</feature>
<protein>
    <submittedName>
        <fullName evidence="7">Putative RNA polymerase sigma factor</fullName>
    </submittedName>
</protein>
<dbReference type="EMBL" id="UIDD01000007">
    <property type="protein sequence ID" value="SUQ63272.1"/>
    <property type="molecule type" value="Genomic_DNA"/>
</dbReference>
<proteinExistence type="inferred from homology"/>
<evidence type="ECO:0000259" key="6">
    <source>
        <dbReference type="Pfam" id="PF08281"/>
    </source>
</evidence>
<dbReference type="AlphaFoldDB" id="A0A380SZ14"/>
<evidence type="ECO:0000256" key="3">
    <source>
        <dbReference type="ARBA" id="ARBA00023082"/>
    </source>
</evidence>
<dbReference type="GO" id="GO:0003677">
    <property type="term" value="F:DNA binding"/>
    <property type="evidence" value="ECO:0007669"/>
    <property type="project" value="InterPro"/>
</dbReference>
<dbReference type="Gene3D" id="1.10.1740.10">
    <property type="match status" value="1"/>
</dbReference>
<evidence type="ECO:0000259" key="5">
    <source>
        <dbReference type="Pfam" id="PF04542"/>
    </source>
</evidence>
<evidence type="ECO:0000256" key="4">
    <source>
        <dbReference type="ARBA" id="ARBA00023163"/>
    </source>
</evidence>
<dbReference type="PANTHER" id="PTHR43133">
    <property type="entry name" value="RNA POLYMERASE ECF-TYPE SIGMA FACTO"/>
    <property type="match status" value="1"/>
</dbReference>
<dbReference type="InterPro" id="IPR036388">
    <property type="entry name" value="WH-like_DNA-bd_sf"/>
</dbReference>
<dbReference type="Pfam" id="PF04542">
    <property type="entry name" value="Sigma70_r2"/>
    <property type="match status" value="1"/>
</dbReference>
<organism evidence="7 8">
    <name type="scientific">Pseudomonas wadenswilerensis</name>
    <dbReference type="NCBI Taxonomy" id="1785161"/>
    <lineage>
        <taxon>Bacteria</taxon>
        <taxon>Pseudomonadati</taxon>
        <taxon>Pseudomonadota</taxon>
        <taxon>Gammaproteobacteria</taxon>
        <taxon>Pseudomonadales</taxon>
        <taxon>Pseudomonadaceae</taxon>
        <taxon>Pseudomonas</taxon>
    </lineage>
</organism>
<name>A0A380SZ14_9PSED</name>
<accession>A0A380SZ14</accession>
<dbReference type="InterPro" id="IPR013325">
    <property type="entry name" value="RNA_pol_sigma_r2"/>
</dbReference>
<dbReference type="GO" id="GO:0006352">
    <property type="term" value="P:DNA-templated transcription initiation"/>
    <property type="evidence" value="ECO:0007669"/>
    <property type="project" value="InterPro"/>
</dbReference>
<dbReference type="SUPFAM" id="SSF88946">
    <property type="entry name" value="Sigma2 domain of RNA polymerase sigma factors"/>
    <property type="match status" value="1"/>
</dbReference>
<evidence type="ECO:0000256" key="1">
    <source>
        <dbReference type="ARBA" id="ARBA00010641"/>
    </source>
</evidence>
<dbReference type="InterPro" id="IPR039425">
    <property type="entry name" value="RNA_pol_sigma-70-like"/>
</dbReference>
<keyword evidence="8" id="KW-1185">Reference proteome</keyword>
<evidence type="ECO:0000313" key="8">
    <source>
        <dbReference type="Proteomes" id="UP000255177"/>
    </source>
</evidence>
<dbReference type="PANTHER" id="PTHR43133:SF63">
    <property type="entry name" value="RNA POLYMERASE SIGMA FACTOR FECI-RELATED"/>
    <property type="match status" value="1"/>
</dbReference>
<keyword evidence="3" id="KW-0731">Sigma factor</keyword>
<feature type="domain" description="RNA polymerase sigma factor 70 region 4 type 2" evidence="6">
    <location>
        <begin position="114"/>
        <end position="166"/>
    </location>
</feature>
<dbReference type="NCBIfam" id="TIGR02937">
    <property type="entry name" value="sigma70-ECF"/>
    <property type="match status" value="1"/>
</dbReference>
<dbReference type="CDD" id="cd06171">
    <property type="entry name" value="Sigma70_r4"/>
    <property type="match status" value="1"/>
</dbReference>
<evidence type="ECO:0000256" key="2">
    <source>
        <dbReference type="ARBA" id="ARBA00023015"/>
    </source>
</evidence>
<dbReference type="GO" id="GO:0016987">
    <property type="term" value="F:sigma factor activity"/>
    <property type="evidence" value="ECO:0007669"/>
    <property type="project" value="UniProtKB-KW"/>
</dbReference>
<dbReference type="Pfam" id="PF08281">
    <property type="entry name" value="Sigma70_r4_2"/>
    <property type="match status" value="1"/>
</dbReference>
<comment type="similarity">
    <text evidence="1">Belongs to the sigma-70 factor family. ECF subfamily.</text>
</comment>
<gene>
    <name evidence="7" type="primary">fecI3</name>
    <name evidence="7" type="ORF">CCOS864_02722</name>
</gene>
<evidence type="ECO:0000313" key="7">
    <source>
        <dbReference type="EMBL" id="SUQ63272.1"/>
    </source>
</evidence>
<keyword evidence="2" id="KW-0805">Transcription regulation</keyword>
<dbReference type="SUPFAM" id="SSF88659">
    <property type="entry name" value="Sigma3 and sigma4 domains of RNA polymerase sigma factors"/>
    <property type="match status" value="1"/>
</dbReference>
<sequence>MITLVPSSVHSKAIVAHLYSDHHRWLRAWLYRRLNCPHDAADLAQDTFVRAMTSSALPALEEPRAFLATVARRLLSNLFRRRALEQAYLDELACLPEHCMPSAEDVVLVREALAEIDRVLDGLPVRVRHAFILHRLEGMSQPSIAEHLGVSLATVERDLRRAFVHCLSARPE</sequence>